<evidence type="ECO:0008006" key="4">
    <source>
        <dbReference type="Google" id="ProtNLM"/>
    </source>
</evidence>
<evidence type="ECO:0000313" key="3">
    <source>
        <dbReference type="Proteomes" id="UP000094893"/>
    </source>
</evidence>
<comment type="caution">
    <text evidence="2">The sequence shown here is derived from an EMBL/GenBank/DDBJ whole genome shotgun (WGS) entry which is preliminary data.</text>
</comment>
<dbReference type="Proteomes" id="UP000094893">
    <property type="component" value="Unassembled WGS sequence"/>
</dbReference>
<dbReference type="RefSeq" id="WP_024892589.1">
    <property type="nucleotide sequence ID" value="NZ_JMEB01000036.1"/>
</dbReference>
<dbReference type="InterPro" id="IPR036709">
    <property type="entry name" value="Autotransporte_beta_dom_sf"/>
</dbReference>
<dbReference type="Gene3D" id="2.40.160.20">
    <property type="match status" value="1"/>
</dbReference>
<dbReference type="AlphaFoldDB" id="A0A1C2JC31"/>
<sequence length="218" mass="22642">MRPISLRKSRIIALSLMALMPGTALATTLSLEATYLNLQLNTPVGTASGNMLGAQVRLRQDLGNNWSDALTLSGNSGQGASLVGAGFSVGKAFSLGPVWLRPAFKLQSDWLSAPGLNLRTAQAGISLHAYYPLSSALTAYASINAGETFANHVSLELDGPLHLSGTTTGGLAYGGSAGLDYAVGPGVVNLGYHYQRTPISSGLKLTTGQAEIGYRISF</sequence>
<protein>
    <recommendedName>
        <fullName evidence="4">Outer membrane protein beta-barrel domain-containing protein</fullName>
    </recommendedName>
</protein>
<proteinExistence type="predicted"/>
<feature type="chain" id="PRO_5009838084" description="Outer membrane protein beta-barrel domain-containing protein" evidence="1">
    <location>
        <begin position="27"/>
        <end position="218"/>
    </location>
</feature>
<keyword evidence="1" id="KW-0732">Signal</keyword>
<gene>
    <name evidence="2" type="ORF">A6P07_19295</name>
</gene>
<evidence type="ECO:0000313" key="2">
    <source>
        <dbReference type="EMBL" id="OCX67807.1"/>
    </source>
</evidence>
<accession>A0A1C2JC31</accession>
<name>A0A1C2JC31_ACITH</name>
<organism evidence="2 3">
    <name type="scientific">Acidithiobacillus thiooxidans</name>
    <name type="common">Thiobacillus thiooxidans</name>
    <dbReference type="NCBI Taxonomy" id="930"/>
    <lineage>
        <taxon>Bacteria</taxon>
        <taxon>Pseudomonadati</taxon>
        <taxon>Pseudomonadota</taxon>
        <taxon>Acidithiobacillia</taxon>
        <taxon>Acidithiobacillales</taxon>
        <taxon>Acidithiobacillaceae</taxon>
        <taxon>Acidithiobacillus</taxon>
    </lineage>
</organism>
<feature type="signal peptide" evidence="1">
    <location>
        <begin position="1"/>
        <end position="26"/>
    </location>
</feature>
<dbReference type="EMBL" id="LWSA01000334">
    <property type="protein sequence ID" value="OCX67807.1"/>
    <property type="molecule type" value="Genomic_DNA"/>
</dbReference>
<evidence type="ECO:0000256" key="1">
    <source>
        <dbReference type="SAM" id="SignalP"/>
    </source>
</evidence>
<reference evidence="2 3" key="1">
    <citation type="journal article" date="2016" name="Int. J. Mol. Sci.">
        <title>Comparative genomics of the extreme acidophile Acidithiobacillus thiooxidans reveals intraspecific divergence and niche adaptation.</title>
        <authorList>
            <person name="Zhang X."/>
            <person name="Feng X."/>
            <person name="Tao J."/>
            <person name="Ma L."/>
            <person name="Xiao Y."/>
            <person name="Liang Y."/>
            <person name="Liu X."/>
            <person name="Yin H."/>
        </authorList>
    </citation>
    <scope>NUCLEOTIDE SEQUENCE [LARGE SCALE GENOMIC DNA]</scope>
    <source>
        <strain evidence="2 3">A02</strain>
    </source>
</reference>
<dbReference type="SUPFAM" id="SSF103515">
    <property type="entry name" value="Autotransporter"/>
    <property type="match status" value="1"/>
</dbReference>